<dbReference type="Proteomes" id="UP001519331">
    <property type="component" value="Unassembled WGS sequence"/>
</dbReference>
<name>A0ABS4T555_9MICC</name>
<evidence type="ECO:0008006" key="3">
    <source>
        <dbReference type="Google" id="ProtNLM"/>
    </source>
</evidence>
<dbReference type="RefSeq" id="WP_210051548.1">
    <property type="nucleotide sequence ID" value="NZ_JAGINX010000002.1"/>
</dbReference>
<evidence type="ECO:0000313" key="2">
    <source>
        <dbReference type="Proteomes" id="UP001519331"/>
    </source>
</evidence>
<keyword evidence="2" id="KW-1185">Reference proteome</keyword>
<evidence type="ECO:0000313" key="1">
    <source>
        <dbReference type="EMBL" id="MBP2319590.1"/>
    </source>
</evidence>
<gene>
    <name evidence="1" type="ORF">JOF45_002673</name>
</gene>
<comment type="caution">
    <text evidence="1">The sequence shown here is derived from an EMBL/GenBank/DDBJ whole genome shotgun (WGS) entry which is preliminary data.</text>
</comment>
<accession>A0ABS4T555</accession>
<dbReference type="EMBL" id="JAGINX010000002">
    <property type="protein sequence ID" value="MBP2319590.1"/>
    <property type="molecule type" value="Genomic_DNA"/>
</dbReference>
<reference evidence="1 2" key="1">
    <citation type="submission" date="2021-03" db="EMBL/GenBank/DDBJ databases">
        <title>Sequencing the genomes of 1000 actinobacteria strains.</title>
        <authorList>
            <person name="Klenk H.-P."/>
        </authorList>
    </citation>
    <scope>NUCLEOTIDE SEQUENCE [LARGE SCALE GENOMIC DNA]</scope>
    <source>
        <strain evidence="1 2">DSM 12544</strain>
    </source>
</reference>
<proteinExistence type="predicted"/>
<sequence length="51" mass="5919">MPWKITTPEGQEHTGYELWTGHMSPEVTVRSREKGDTLLGAREFTVEWVDE</sequence>
<organism evidence="1 2">
    <name type="scientific">Nesterenkonia lacusekhoensis</name>
    <dbReference type="NCBI Taxonomy" id="150832"/>
    <lineage>
        <taxon>Bacteria</taxon>
        <taxon>Bacillati</taxon>
        <taxon>Actinomycetota</taxon>
        <taxon>Actinomycetes</taxon>
        <taxon>Micrococcales</taxon>
        <taxon>Micrococcaceae</taxon>
        <taxon>Nesterenkonia</taxon>
    </lineage>
</organism>
<protein>
    <recommendedName>
        <fullName evidence="3">Lipocalin-like domain-containing protein</fullName>
    </recommendedName>
</protein>